<evidence type="ECO:0000313" key="1">
    <source>
        <dbReference type="EMBL" id="MBB4804756.1"/>
    </source>
</evidence>
<comment type="caution">
    <text evidence="1">The sequence shown here is derived from an EMBL/GenBank/DDBJ whole genome shotgun (WGS) entry which is preliminary data.</text>
</comment>
<gene>
    <name evidence="1" type="ORF">HNP38_000028</name>
</gene>
<organism evidence="1 2">
    <name type="scientific">Chryseobacterium defluvii</name>
    <dbReference type="NCBI Taxonomy" id="160396"/>
    <lineage>
        <taxon>Bacteria</taxon>
        <taxon>Pseudomonadati</taxon>
        <taxon>Bacteroidota</taxon>
        <taxon>Flavobacteriia</taxon>
        <taxon>Flavobacteriales</taxon>
        <taxon>Weeksellaceae</taxon>
        <taxon>Chryseobacterium group</taxon>
        <taxon>Chryseobacterium</taxon>
    </lineage>
</organism>
<sequence>MKRIIFLATLGVAGFISAKNTVEPSKEIEKERIAKQETLKEEKIEMVCYQTYQMTSCGVELNNSGYCYEPGNLASAQAAWHCVQSDMQAMEAYYCGTGYNNGLGKDIEGVW</sequence>
<dbReference type="RefSeq" id="WP_184182614.1">
    <property type="nucleotide sequence ID" value="NZ_JACHLE010000001.1"/>
</dbReference>
<evidence type="ECO:0000313" key="2">
    <source>
        <dbReference type="Proteomes" id="UP000592180"/>
    </source>
</evidence>
<dbReference type="AlphaFoldDB" id="A0A840K6A7"/>
<keyword evidence="2" id="KW-1185">Reference proteome</keyword>
<dbReference type="EMBL" id="JACHLE010000001">
    <property type="protein sequence ID" value="MBB4804756.1"/>
    <property type="molecule type" value="Genomic_DNA"/>
</dbReference>
<proteinExistence type="predicted"/>
<protein>
    <submittedName>
        <fullName evidence="1">Uncharacterized protein</fullName>
    </submittedName>
</protein>
<accession>A0A840K6A7</accession>
<reference evidence="1 2" key="1">
    <citation type="submission" date="2020-08" db="EMBL/GenBank/DDBJ databases">
        <title>Functional genomics of gut bacteria from endangered species of beetles.</title>
        <authorList>
            <person name="Carlos-Shanley C."/>
        </authorList>
    </citation>
    <scope>NUCLEOTIDE SEQUENCE [LARGE SCALE GENOMIC DNA]</scope>
    <source>
        <strain evidence="1 2">S00151</strain>
    </source>
</reference>
<dbReference type="Proteomes" id="UP000592180">
    <property type="component" value="Unassembled WGS sequence"/>
</dbReference>
<name>A0A840K6A7_9FLAO</name>